<organism evidence="2 3">
    <name type="scientific">Calocera cornea HHB12733</name>
    <dbReference type="NCBI Taxonomy" id="1353952"/>
    <lineage>
        <taxon>Eukaryota</taxon>
        <taxon>Fungi</taxon>
        <taxon>Dikarya</taxon>
        <taxon>Basidiomycota</taxon>
        <taxon>Agaricomycotina</taxon>
        <taxon>Dacrymycetes</taxon>
        <taxon>Dacrymycetales</taxon>
        <taxon>Dacrymycetaceae</taxon>
        <taxon>Calocera</taxon>
    </lineage>
</organism>
<evidence type="ECO:0000256" key="1">
    <source>
        <dbReference type="SAM" id="MobiDB-lite"/>
    </source>
</evidence>
<dbReference type="Proteomes" id="UP000076842">
    <property type="component" value="Unassembled WGS sequence"/>
</dbReference>
<keyword evidence="3" id="KW-1185">Reference proteome</keyword>
<accession>A0A165I8Y4</accession>
<dbReference type="OrthoDB" id="3058629at2759"/>
<dbReference type="InParanoid" id="A0A165I8Y4"/>
<dbReference type="EMBL" id="KV423932">
    <property type="protein sequence ID" value="KZT60278.1"/>
    <property type="molecule type" value="Genomic_DNA"/>
</dbReference>
<sequence>MSALKQQGADTAAPIDMEECRAAGSVVVDFGKKYRGKPLDQCGKDWQLWVQDLEWVLEKYQQYLNANPGKCIIEFKGRWSGCTIDSITDIGYLGWFAYGHGVGVQKIFPACCEAARQWLESWKKSLYTVTTIPSVLDSQRKSEPAEPAPTDPEVLRPVYIDDMLVTEPSDIRHYMANRDIGELSRKHWDEFQAAFGDEDDYEYDEFLRPDSEDPEEASDVRSEVSAFYGEGDGAEHSSPEANSVIEISSDSKEEIVKTPQKRKRGVPAITTDDESEVVERPAPATPVPRSSQRRSNKPLGKLPETLQLPTPHPTPDKDTSSDSLESDTPRTPQRQVFRLPSGDCRAYTQGHRRKVASPGKRRMVVESSGDENDDEPLSQRLIRKQSSPPSSLKKKSVKAPVHLPSPTSSWFGDSDELSSDVDNFIEEDTPRKRASPASPQSSRTRRFLFD</sequence>
<proteinExistence type="predicted"/>
<name>A0A165I8Y4_9BASI</name>
<dbReference type="AlphaFoldDB" id="A0A165I8Y4"/>
<evidence type="ECO:0000313" key="3">
    <source>
        <dbReference type="Proteomes" id="UP000076842"/>
    </source>
</evidence>
<feature type="compositionally biased region" description="Acidic residues" evidence="1">
    <location>
        <begin position="413"/>
        <end position="427"/>
    </location>
</feature>
<reference evidence="2 3" key="1">
    <citation type="journal article" date="2016" name="Mol. Biol. Evol.">
        <title>Comparative Genomics of Early-Diverging Mushroom-Forming Fungi Provides Insights into the Origins of Lignocellulose Decay Capabilities.</title>
        <authorList>
            <person name="Nagy L.G."/>
            <person name="Riley R."/>
            <person name="Tritt A."/>
            <person name="Adam C."/>
            <person name="Daum C."/>
            <person name="Floudas D."/>
            <person name="Sun H."/>
            <person name="Yadav J.S."/>
            <person name="Pangilinan J."/>
            <person name="Larsson K.H."/>
            <person name="Matsuura K."/>
            <person name="Barry K."/>
            <person name="Labutti K."/>
            <person name="Kuo R."/>
            <person name="Ohm R.A."/>
            <person name="Bhattacharya S.S."/>
            <person name="Shirouzu T."/>
            <person name="Yoshinaga Y."/>
            <person name="Martin F.M."/>
            <person name="Grigoriev I.V."/>
            <person name="Hibbett D.S."/>
        </authorList>
    </citation>
    <scope>NUCLEOTIDE SEQUENCE [LARGE SCALE GENOMIC DNA]</scope>
    <source>
        <strain evidence="2 3">HHB12733</strain>
    </source>
</reference>
<feature type="region of interest" description="Disordered" evidence="1">
    <location>
        <begin position="229"/>
        <end position="450"/>
    </location>
</feature>
<feature type="compositionally biased region" description="Basic residues" evidence="1">
    <location>
        <begin position="350"/>
        <end position="362"/>
    </location>
</feature>
<feature type="compositionally biased region" description="Polar residues" evidence="1">
    <location>
        <begin position="239"/>
        <end position="248"/>
    </location>
</feature>
<evidence type="ECO:0000313" key="2">
    <source>
        <dbReference type="EMBL" id="KZT60278.1"/>
    </source>
</evidence>
<gene>
    <name evidence="2" type="ORF">CALCODRAFT_553746</name>
</gene>
<protein>
    <submittedName>
        <fullName evidence="2">Uncharacterized protein</fullName>
    </submittedName>
</protein>